<dbReference type="GO" id="GO:0004869">
    <property type="term" value="F:cysteine-type endopeptidase inhibitor activity"/>
    <property type="evidence" value="ECO:0007669"/>
    <property type="project" value="UniProtKB-KW"/>
</dbReference>
<proteinExistence type="predicted"/>
<gene>
    <name evidence="5" type="ORF">Lery_1356</name>
</gene>
<organism evidence="5 6">
    <name type="scientific">Legionella erythra</name>
    <dbReference type="NCBI Taxonomy" id="448"/>
    <lineage>
        <taxon>Bacteria</taxon>
        <taxon>Pseudomonadati</taxon>
        <taxon>Pseudomonadota</taxon>
        <taxon>Gammaproteobacteria</taxon>
        <taxon>Legionellales</taxon>
        <taxon>Legionellaceae</taxon>
        <taxon>Legionella</taxon>
    </lineage>
</organism>
<evidence type="ECO:0000256" key="2">
    <source>
        <dbReference type="ARBA" id="ARBA00022704"/>
    </source>
</evidence>
<dbReference type="PANTHER" id="PTHR36530">
    <property type="entry name" value="INHIBITOR OF CYSTEINE PEPTIDASE"/>
    <property type="match status" value="1"/>
</dbReference>
<dbReference type="RefSeq" id="WP_058526516.1">
    <property type="nucleotide sequence ID" value="NZ_CAAAHY010000027.1"/>
</dbReference>
<name>A0A0W0TPM1_LEGER</name>
<dbReference type="SUPFAM" id="SSF141066">
    <property type="entry name" value="ICP-like"/>
    <property type="match status" value="1"/>
</dbReference>
<keyword evidence="1" id="KW-0646">Protease inhibitor</keyword>
<evidence type="ECO:0000256" key="1">
    <source>
        <dbReference type="ARBA" id="ARBA00022690"/>
    </source>
</evidence>
<evidence type="ECO:0000259" key="4">
    <source>
        <dbReference type="Pfam" id="PF09394"/>
    </source>
</evidence>
<feature type="domain" description="Proteinase inhibitor I42 chagasin" evidence="4">
    <location>
        <begin position="31"/>
        <end position="116"/>
    </location>
</feature>
<comment type="caution">
    <text evidence="5">The sequence shown here is derived from an EMBL/GenBank/DDBJ whole genome shotgun (WGS) entry which is preliminary data.</text>
</comment>
<protein>
    <submittedName>
        <fullName evidence="5">Secreted protein</fullName>
    </submittedName>
</protein>
<dbReference type="InterPro" id="IPR052781">
    <property type="entry name" value="Cys_protease_inhibitor_I42"/>
</dbReference>
<dbReference type="InterPro" id="IPR036331">
    <property type="entry name" value="Chagasin-like_sf"/>
</dbReference>
<dbReference type="Proteomes" id="UP000054773">
    <property type="component" value="Unassembled WGS sequence"/>
</dbReference>
<keyword evidence="6" id="KW-1185">Reference proteome</keyword>
<evidence type="ECO:0000256" key="3">
    <source>
        <dbReference type="SAM" id="SignalP"/>
    </source>
</evidence>
<dbReference type="PANTHER" id="PTHR36530:SF1">
    <property type="entry name" value="AMOEBIASIN-1"/>
    <property type="match status" value="1"/>
</dbReference>
<keyword evidence="2" id="KW-0789">Thiol protease inhibitor</keyword>
<reference evidence="5 6" key="1">
    <citation type="submission" date="2015-11" db="EMBL/GenBank/DDBJ databases">
        <title>Genomic analysis of 38 Legionella species identifies large and diverse effector repertoires.</title>
        <authorList>
            <person name="Burstein D."/>
            <person name="Amaro F."/>
            <person name="Zusman T."/>
            <person name="Lifshitz Z."/>
            <person name="Cohen O."/>
            <person name="Gilbert J.A."/>
            <person name="Pupko T."/>
            <person name="Shuman H.A."/>
            <person name="Segal G."/>
        </authorList>
    </citation>
    <scope>NUCLEOTIDE SEQUENCE [LARGE SCALE GENOMIC DNA]</scope>
    <source>
        <strain evidence="5 6">SE-32A-C8</strain>
    </source>
</reference>
<evidence type="ECO:0000313" key="5">
    <source>
        <dbReference type="EMBL" id="KTC97517.1"/>
    </source>
</evidence>
<dbReference type="EMBL" id="LNYA01000024">
    <property type="protein sequence ID" value="KTC97517.1"/>
    <property type="molecule type" value="Genomic_DNA"/>
</dbReference>
<dbReference type="InterPro" id="IPR018990">
    <property type="entry name" value="Prot_inh_I42_chagasin"/>
</dbReference>
<dbReference type="STRING" id="448.Lery_1356"/>
<feature type="signal peptide" evidence="3">
    <location>
        <begin position="1"/>
        <end position="18"/>
    </location>
</feature>
<sequence length="122" mass="13455">MKNLIHGILLMLGFGVHAAGNNTMTVNVAPQEEQFKVTLQANPTTGYQWTVQTYDQTLFKLVSSQYVAPETKLIGAGGQMVFTFAVKQGVALPESSVMTFVYARPWEPKEGTAKNVMIKFQP</sequence>
<dbReference type="Pfam" id="PF09394">
    <property type="entry name" value="Inhibitor_I42"/>
    <property type="match status" value="1"/>
</dbReference>
<dbReference type="PATRIC" id="fig|448.7.peg.1417"/>
<feature type="chain" id="PRO_5006913278" evidence="3">
    <location>
        <begin position="19"/>
        <end position="122"/>
    </location>
</feature>
<evidence type="ECO:0000313" key="6">
    <source>
        <dbReference type="Proteomes" id="UP000054773"/>
    </source>
</evidence>
<dbReference type="Gene3D" id="2.60.40.2020">
    <property type="match status" value="1"/>
</dbReference>
<dbReference type="AlphaFoldDB" id="A0A0W0TPM1"/>
<keyword evidence="3" id="KW-0732">Signal</keyword>
<accession>A0A0W0TPM1</accession>